<dbReference type="Gene3D" id="1.10.10.60">
    <property type="entry name" value="Homeodomain-like"/>
    <property type="match status" value="1"/>
</dbReference>
<accession>D9QPK6</accession>
<dbReference type="SUPFAM" id="SSF46689">
    <property type="entry name" value="Homeodomain-like"/>
    <property type="match status" value="1"/>
</dbReference>
<reference evidence="2 3" key="1">
    <citation type="journal article" date="2010" name="Stand. Genomic Sci.">
        <title>Complete genome sequence of Acetohalobium arabaticum type strain (Z-7288).</title>
        <authorList>
            <person name="Sikorski J."/>
            <person name="Lapidus A."/>
            <person name="Chertkov O."/>
            <person name="Lucas S."/>
            <person name="Copeland A."/>
            <person name="Glavina Del Rio T."/>
            <person name="Nolan M."/>
            <person name="Tice H."/>
            <person name="Cheng J.F."/>
            <person name="Han C."/>
            <person name="Brambilla E."/>
            <person name="Pitluck S."/>
            <person name="Liolios K."/>
            <person name="Ivanova N."/>
            <person name="Mavromatis K."/>
            <person name="Mikhailova N."/>
            <person name="Pati A."/>
            <person name="Bruce D."/>
            <person name="Detter C."/>
            <person name="Tapia R."/>
            <person name="Goodwin L."/>
            <person name="Chen A."/>
            <person name="Palaniappan K."/>
            <person name="Land M."/>
            <person name="Hauser L."/>
            <person name="Chang Y.J."/>
            <person name="Jeffries C.D."/>
            <person name="Rohde M."/>
            <person name="Goker M."/>
            <person name="Spring S."/>
            <person name="Woyke T."/>
            <person name="Bristow J."/>
            <person name="Eisen J.A."/>
            <person name="Markowitz V."/>
            <person name="Hugenholtz P."/>
            <person name="Kyrpides N.C."/>
            <person name="Klenk H.P."/>
        </authorList>
    </citation>
    <scope>NUCLEOTIDE SEQUENCE [LARGE SCALE GENOMIC DNA]</scope>
    <source>
        <strain evidence="3">ATCC 49924 / DSM 5501 / Z-7288</strain>
    </source>
</reference>
<evidence type="ECO:0000313" key="2">
    <source>
        <dbReference type="EMBL" id="ADL12447.1"/>
    </source>
</evidence>
<dbReference type="Proteomes" id="UP000001661">
    <property type="component" value="Chromosome"/>
</dbReference>
<dbReference type="GO" id="GO:0006313">
    <property type="term" value="P:DNA transposition"/>
    <property type="evidence" value="ECO:0007669"/>
    <property type="project" value="InterPro"/>
</dbReference>
<protein>
    <submittedName>
        <fullName evidence="2">Transposase IS3/IS911 family protein</fullName>
    </submittedName>
</protein>
<proteinExistence type="predicted"/>
<dbReference type="HOGENOM" id="CLU_027402_33_2_9"/>
<sequence>MGEKRRTYTEEFKKDAVELSNRSDKTVKNVSENLDIPYGTLIRWRREYKDKGDLAFPGHGKQKLTPEQKEIQRLKKELKDAKTERDILKKAVSIFSNEAK</sequence>
<dbReference type="GO" id="GO:0003677">
    <property type="term" value="F:DNA binding"/>
    <property type="evidence" value="ECO:0007669"/>
    <property type="project" value="InterPro"/>
</dbReference>
<dbReference type="AlphaFoldDB" id="D9QPK6"/>
<dbReference type="InterPro" id="IPR009057">
    <property type="entry name" value="Homeodomain-like_sf"/>
</dbReference>
<feature type="coiled-coil region" evidence="1">
    <location>
        <begin position="64"/>
        <end position="91"/>
    </location>
</feature>
<keyword evidence="3" id="KW-1185">Reference proteome</keyword>
<dbReference type="Pfam" id="PF01527">
    <property type="entry name" value="HTH_Tnp_1"/>
    <property type="match status" value="1"/>
</dbReference>
<gene>
    <name evidence="2" type="ordered locus">Acear_0914</name>
</gene>
<organism evidence="2 3">
    <name type="scientific">Acetohalobium arabaticum (strain ATCC 49924 / DSM 5501 / Z-7288)</name>
    <dbReference type="NCBI Taxonomy" id="574087"/>
    <lineage>
        <taxon>Bacteria</taxon>
        <taxon>Bacillati</taxon>
        <taxon>Bacillota</taxon>
        <taxon>Clostridia</taxon>
        <taxon>Halanaerobiales</taxon>
        <taxon>Halobacteroidaceae</taxon>
        <taxon>Acetohalobium</taxon>
    </lineage>
</organism>
<dbReference type="eggNOG" id="COG2963">
    <property type="taxonomic scope" value="Bacteria"/>
</dbReference>
<name>D9QPK6_ACEAZ</name>
<dbReference type="InterPro" id="IPR002514">
    <property type="entry name" value="Transposase_8"/>
</dbReference>
<dbReference type="KEGG" id="aar:Acear_0914"/>
<dbReference type="EMBL" id="CP002105">
    <property type="protein sequence ID" value="ADL12447.1"/>
    <property type="molecule type" value="Genomic_DNA"/>
</dbReference>
<dbReference type="GO" id="GO:0004803">
    <property type="term" value="F:transposase activity"/>
    <property type="evidence" value="ECO:0007669"/>
    <property type="project" value="InterPro"/>
</dbReference>
<evidence type="ECO:0000256" key="1">
    <source>
        <dbReference type="SAM" id="Coils"/>
    </source>
</evidence>
<keyword evidence="1" id="KW-0175">Coiled coil</keyword>
<evidence type="ECO:0000313" key="3">
    <source>
        <dbReference type="Proteomes" id="UP000001661"/>
    </source>
</evidence>